<keyword evidence="4" id="KW-0378">Hydrolase</keyword>
<evidence type="ECO:0000256" key="7">
    <source>
        <dbReference type="SAM" id="Coils"/>
    </source>
</evidence>
<accession>A0A2A9NYH5</accession>
<evidence type="ECO:0000256" key="5">
    <source>
        <dbReference type="ARBA" id="ARBA00022833"/>
    </source>
</evidence>
<sequence length="558" mass="61997">MLRPISRSIPTLLPRRPLRPLQIPLARPLHRSLSHRIVNADPSIRNASELPNRRTHSPIFITTQKFHSTPRREGLPIIPLFASILKASAALEFTRTAGRIVMTFMPAIIIGNYKMRRCMRHAALHGVPASEEDINKVVTGIRRRTWVLHVLCLIPFTLFWATVIASLERTPLTGRWRLIILSPEEEDEIASQLAGPGWYRAVEPILSQDGAPARCIPTNDWRYIWVNETLRKLEATIPILIRESEMCPEWTELGPNDAPKPPPAEYPLRPRPRASEYLHRICESMCERKVPSPVPHSIPGAPYSLLVVDKPDAANAFSYGFGPDGGGGIVVYSGFLDEIFSRHPVQSLTKETPRSWWSSLFGGVFSSGSTPVQHPVPTDEQTTEMAILLAHELAHLVLSHHLETLSSGTVVIPGVLSIAADVLRVLIFPITMLFGPFVNDAVAQMGKVGSGELTKMGEYCTSTKQEIEADVVSARLLAHAGFDAREAVRFWEARSDDLGECSTPGSPTKDTSGGVRSNLARSIMGASHPVHEIRIEKLKEELERWESERRAEIAHRAA</sequence>
<comment type="cofactor">
    <cofactor evidence="1">
        <name>Zn(2+)</name>
        <dbReference type="ChEBI" id="CHEBI:29105"/>
    </cofactor>
</comment>
<keyword evidence="9" id="KW-1133">Transmembrane helix</keyword>
<evidence type="ECO:0000256" key="8">
    <source>
        <dbReference type="SAM" id="MobiDB-lite"/>
    </source>
</evidence>
<evidence type="ECO:0000313" key="12">
    <source>
        <dbReference type="Proteomes" id="UP000242287"/>
    </source>
</evidence>
<feature type="region of interest" description="Disordered" evidence="8">
    <location>
        <begin position="497"/>
        <end position="516"/>
    </location>
</feature>
<keyword evidence="5" id="KW-0862">Zinc</keyword>
<keyword evidence="9" id="KW-0812">Transmembrane</keyword>
<dbReference type="GO" id="GO:0004222">
    <property type="term" value="F:metalloendopeptidase activity"/>
    <property type="evidence" value="ECO:0007669"/>
    <property type="project" value="InterPro"/>
</dbReference>
<dbReference type="GO" id="GO:0006515">
    <property type="term" value="P:protein quality control for misfolded or incompletely synthesized proteins"/>
    <property type="evidence" value="ECO:0007669"/>
    <property type="project" value="TreeGrafter"/>
</dbReference>
<dbReference type="GO" id="GO:0046872">
    <property type="term" value="F:metal ion binding"/>
    <property type="evidence" value="ECO:0007669"/>
    <property type="project" value="UniProtKB-KW"/>
</dbReference>
<evidence type="ECO:0000256" key="4">
    <source>
        <dbReference type="ARBA" id="ARBA00022801"/>
    </source>
</evidence>
<proteinExistence type="predicted"/>
<dbReference type="Pfam" id="PF01435">
    <property type="entry name" value="Peptidase_M48"/>
    <property type="match status" value="1"/>
</dbReference>
<evidence type="ECO:0000259" key="10">
    <source>
        <dbReference type="Pfam" id="PF01435"/>
    </source>
</evidence>
<evidence type="ECO:0000256" key="6">
    <source>
        <dbReference type="ARBA" id="ARBA00023049"/>
    </source>
</evidence>
<dbReference type="InterPro" id="IPR051156">
    <property type="entry name" value="Mito/Outer_Membr_Metalloprot"/>
</dbReference>
<dbReference type="InterPro" id="IPR001915">
    <property type="entry name" value="Peptidase_M48"/>
</dbReference>
<feature type="domain" description="Peptidase M48" evidence="10">
    <location>
        <begin position="275"/>
        <end position="541"/>
    </location>
</feature>
<feature type="coiled-coil region" evidence="7">
    <location>
        <begin position="528"/>
        <end position="555"/>
    </location>
</feature>
<protein>
    <recommendedName>
        <fullName evidence="10">Peptidase M48 domain-containing protein</fullName>
    </recommendedName>
</protein>
<dbReference type="AlphaFoldDB" id="A0A2A9NYH5"/>
<dbReference type="GO" id="GO:0034982">
    <property type="term" value="P:mitochondrial protein processing"/>
    <property type="evidence" value="ECO:0007669"/>
    <property type="project" value="TreeGrafter"/>
</dbReference>
<dbReference type="PANTHER" id="PTHR22726">
    <property type="entry name" value="METALLOENDOPEPTIDASE OMA1"/>
    <property type="match status" value="1"/>
</dbReference>
<dbReference type="EMBL" id="KZ301976">
    <property type="protein sequence ID" value="PFH53000.1"/>
    <property type="molecule type" value="Genomic_DNA"/>
</dbReference>
<keyword evidence="9" id="KW-0472">Membrane</keyword>
<dbReference type="OrthoDB" id="7464992at2759"/>
<feature type="transmembrane region" description="Helical" evidence="9">
    <location>
        <begin position="97"/>
        <end position="113"/>
    </location>
</feature>
<evidence type="ECO:0000256" key="9">
    <source>
        <dbReference type="SAM" id="Phobius"/>
    </source>
</evidence>
<reference evidence="11 12" key="1">
    <citation type="submission" date="2014-02" db="EMBL/GenBank/DDBJ databases">
        <title>Transposable element dynamics among asymbiotic and ectomycorrhizal Amanita fungi.</title>
        <authorList>
            <consortium name="DOE Joint Genome Institute"/>
            <person name="Hess J."/>
            <person name="Skrede I."/>
            <person name="Wolfe B."/>
            <person name="LaButti K."/>
            <person name="Ohm R.A."/>
            <person name="Grigoriev I.V."/>
            <person name="Pringle A."/>
        </authorList>
    </citation>
    <scope>NUCLEOTIDE SEQUENCE [LARGE SCALE GENOMIC DNA]</scope>
    <source>
        <strain evidence="11 12">SKay4041</strain>
    </source>
</reference>
<evidence type="ECO:0000256" key="2">
    <source>
        <dbReference type="ARBA" id="ARBA00022670"/>
    </source>
</evidence>
<keyword evidence="2" id="KW-0645">Protease</keyword>
<gene>
    <name evidence="11" type="ORF">AMATHDRAFT_138652</name>
</gene>
<dbReference type="GO" id="GO:0005743">
    <property type="term" value="C:mitochondrial inner membrane"/>
    <property type="evidence" value="ECO:0007669"/>
    <property type="project" value="TreeGrafter"/>
</dbReference>
<dbReference type="Proteomes" id="UP000242287">
    <property type="component" value="Unassembled WGS sequence"/>
</dbReference>
<evidence type="ECO:0000313" key="11">
    <source>
        <dbReference type="EMBL" id="PFH53000.1"/>
    </source>
</evidence>
<keyword evidence="6" id="KW-0482">Metalloprotease</keyword>
<feature type="transmembrane region" description="Helical" evidence="9">
    <location>
        <begin position="146"/>
        <end position="167"/>
    </location>
</feature>
<keyword evidence="3" id="KW-0479">Metal-binding</keyword>
<keyword evidence="7" id="KW-0175">Coiled coil</keyword>
<keyword evidence="12" id="KW-1185">Reference proteome</keyword>
<feature type="compositionally biased region" description="Polar residues" evidence="8">
    <location>
        <begin position="503"/>
        <end position="515"/>
    </location>
</feature>
<evidence type="ECO:0000256" key="3">
    <source>
        <dbReference type="ARBA" id="ARBA00022723"/>
    </source>
</evidence>
<evidence type="ECO:0000256" key="1">
    <source>
        <dbReference type="ARBA" id="ARBA00001947"/>
    </source>
</evidence>
<name>A0A2A9NYH5_9AGAR</name>
<dbReference type="PANTHER" id="PTHR22726:SF18">
    <property type="entry name" value="PEPTIDASE M48 DOMAIN-CONTAINING PROTEIN"/>
    <property type="match status" value="1"/>
</dbReference>
<organism evidence="11 12">
    <name type="scientific">Amanita thiersii Skay4041</name>
    <dbReference type="NCBI Taxonomy" id="703135"/>
    <lineage>
        <taxon>Eukaryota</taxon>
        <taxon>Fungi</taxon>
        <taxon>Dikarya</taxon>
        <taxon>Basidiomycota</taxon>
        <taxon>Agaricomycotina</taxon>
        <taxon>Agaricomycetes</taxon>
        <taxon>Agaricomycetidae</taxon>
        <taxon>Agaricales</taxon>
        <taxon>Pluteineae</taxon>
        <taxon>Amanitaceae</taxon>
        <taxon>Amanita</taxon>
    </lineage>
</organism>